<dbReference type="AlphaFoldDB" id="A0A1D9M8X8"/>
<dbReference type="InterPro" id="IPR005586">
    <property type="entry name" value="ABC_trans_aux"/>
</dbReference>
<dbReference type="STRING" id="1850250.LPB142_02450"/>
<dbReference type="RefSeq" id="WP_068766211.1">
    <property type="nucleotide sequence ID" value="NZ_CP017781.1"/>
</dbReference>
<accession>A0A1D9M8X8</accession>
<sequence>MTRLLILSLAAAGLLAGCSDPTATARYPIAPAPAAKALPDKLGQAELREVSLPQYASGQEIAWQTTDGALRSSPDNIWADDPPRAVTLALARQISEISGATVIAEPWPLSDGPARRIEVRVAQLMARADGVLVLEGTYYVTPADLGGGRDLVRNFALSVPIEGEDKAAPGAIAAAQSRAVAMLAERIARLD</sequence>
<organism evidence="2 3">
    <name type="scientific">Rhodobacter xanthinilyticus</name>
    <dbReference type="NCBI Taxonomy" id="1850250"/>
    <lineage>
        <taxon>Bacteria</taxon>
        <taxon>Pseudomonadati</taxon>
        <taxon>Pseudomonadota</taxon>
        <taxon>Alphaproteobacteria</taxon>
        <taxon>Rhodobacterales</taxon>
        <taxon>Rhodobacter group</taxon>
        <taxon>Rhodobacter</taxon>
    </lineage>
</organism>
<dbReference type="PROSITE" id="PS51257">
    <property type="entry name" value="PROKAR_LIPOPROTEIN"/>
    <property type="match status" value="1"/>
</dbReference>
<proteinExistence type="predicted"/>
<dbReference type="KEGG" id="rhp:LPB142_02450"/>
<reference evidence="2 3" key="1">
    <citation type="submission" date="2016-10" db="EMBL/GenBank/DDBJ databases">
        <title>Rhodobacter sp. LPB0142, isolated from sea water.</title>
        <authorList>
            <person name="Kim E."/>
            <person name="Yi H."/>
        </authorList>
    </citation>
    <scope>NUCLEOTIDE SEQUENCE [LARGE SCALE GENOMIC DNA]</scope>
    <source>
        <strain evidence="2 3">LPB0142</strain>
    </source>
</reference>
<evidence type="ECO:0000313" key="2">
    <source>
        <dbReference type="EMBL" id="AOZ68314.1"/>
    </source>
</evidence>
<name>A0A1D9M8X8_9RHOB</name>
<dbReference type="SUPFAM" id="SSF159594">
    <property type="entry name" value="XCC0632-like"/>
    <property type="match status" value="1"/>
</dbReference>
<protein>
    <recommendedName>
        <fullName evidence="1">ABC-type transport auxiliary lipoprotein component domain-containing protein</fullName>
    </recommendedName>
</protein>
<evidence type="ECO:0000259" key="1">
    <source>
        <dbReference type="Pfam" id="PF03886"/>
    </source>
</evidence>
<dbReference type="Pfam" id="PF03886">
    <property type="entry name" value="ABC_trans_aux"/>
    <property type="match status" value="1"/>
</dbReference>
<dbReference type="Proteomes" id="UP000176562">
    <property type="component" value="Chromosome"/>
</dbReference>
<evidence type="ECO:0000313" key="3">
    <source>
        <dbReference type="Proteomes" id="UP000176562"/>
    </source>
</evidence>
<keyword evidence="3" id="KW-1185">Reference proteome</keyword>
<dbReference type="Gene3D" id="3.40.50.10610">
    <property type="entry name" value="ABC-type transport auxiliary lipoprotein component"/>
    <property type="match status" value="1"/>
</dbReference>
<gene>
    <name evidence="2" type="ORF">LPB142_02450</name>
</gene>
<dbReference type="EMBL" id="CP017781">
    <property type="protein sequence ID" value="AOZ68314.1"/>
    <property type="molecule type" value="Genomic_DNA"/>
</dbReference>
<feature type="domain" description="ABC-type transport auxiliary lipoprotein component" evidence="1">
    <location>
        <begin position="29"/>
        <end position="188"/>
    </location>
</feature>